<feature type="domain" description="Cyclic nucleotide-binding" evidence="1">
    <location>
        <begin position="6"/>
        <end position="133"/>
    </location>
</feature>
<reference evidence="2 3" key="1">
    <citation type="submission" date="2020-07" db="EMBL/GenBank/DDBJ databases">
        <authorList>
            <person name="Sun Q."/>
        </authorList>
    </citation>
    <scope>NUCLEOTIDE SEQUENCE [LARGE SCALE GENOMIC DNA]</scope>
    <source>
        <strain evidence="2 3">MAH-1</strain>
    </source>
</reference>
<gene>
    <name evidence="2" type="ORF">HZF10_10530</name>
</gene>
<sequence length="192" mass="22085">MAFFDTLSGFSPGASRELQDFIESPDSGFWKMHLKKNDFLVVEGEVCRYFCLIESGILQHAINVESEEKTTYLGLANSITSSLGSFLYRKPSRKSIKALTDTKLLVIGRDHFGKLLSENTEFYKLYYELLERQLCLIDDYRIDLLTLSPEERYAKLLETEPELIKEVPLHYLASFLGISTRHMSRIRKSVLG</sequence>
<dbReference type="InterPro" id="IPR000595">
    <property type="entry name" value="cNMP-bd_dom"/>
</dbReference>
<evidence type="ECO:0000259" key="1">
    <source>
        <dbReference type="PROSITE" id="PS50042"/>
    </source>
</evidence>
<dbReference type="EMBL" id="JACBJI010000004">
    <property type="protein sequence ID" value="NYA71358.1"/>
    <property type="molecule type" value="Genomic_DNA"/>
</dbReference>
<dbReference type="PROSITE" id="PS50042">
    <property type="entry name" value="CNMP_BINDING_3"/>
    <property type="match status" value="1"/>
</dbReference>
<dbReference type="InterPro" id="IPR018490">
    <property type="entry name" value="cNMP-bd_dom_sf"/>
</dbReference>
<dbReference type="Proteomes" id="UP000535020">
    <property type="component" value="Unassembled WGS sequence"/>
</dbReference>
<comment type="caution">
    <text evidence="2">The sequence shown here is derived from an EMBL/GenBank/DDBJ whole genome shotgun (WGS) entry which is preliminary data.</text>
</comment>
<dbReference type="RefSeq" id="WP_176006170.1">
    <property type="nucleotide sequence ID" value="NZ_JABWMI010000011.1"/>
</dbReference>
<keyword evidence="3" id="KW-1185">Reference proteome</keyword>
<dbReference type="InterPro" id="IPR014710">
    <property type="entry name" value="RmlC-like_jellyroll"/>
</dbReference>
<accession>A0A7Y9C7E2</accession>
<name>A0A7Y9C7E2_9FLAO</name>
<organism evidence="2 3">
    <name type="scientific">Flavobacterium agri</name>
    <dbReference type="NCBI Taxonomy" id="2743471"/>
    <lineage>
        <taxon>Bacteria</taxon>
        <taxon>Pseudomonadati</taxon>
        <taxon>Bacteroidota</taxon>
        <taxon>Flavobacteriia</taxon>
        <taxon>Flavobacteriales</taxon>
        <taxon>Flavobacteriaceae</taxon>
        <taxon>Flavobacterium</taxon>
    </lineage>
</organism>
<dbReference type="CDD" id="cd00038">
    <property type="entry name" value="CAP_ED"/>
    <property type="match status" value="1"/>
</dbReference>
<proteinExistence type="predicted"/>
<dbReference type="Gene3D" id="2.60.120.10">
    <property type="entry name" value="Jelly Rolls"/>
    <property type="match status" value="1"/>
</dbReference>
<evidence type="ECO:0000313" key="2">
    <source>
        <dbReference type="EMBL" id="NYA71358.1"/>
    </source>
</evidence>
<protein>
    <submittedName>
        <fullName evidence="2">Crp/Fnr family transcriptional regulator</fullName>
    </submittedName>
</protein>
<dbReference type="AlphaFoldDB" id="A0A7Y9C7E2"/>
<dbReference type="SUPFAM" id="SSF51206">
    <property type="entry name" value="cAMP-binding domain-like"/>
    <property type="match status" value="1"/>
</dbReference>
<dbReference type="Pfam" id="PF00027">
    <property type="entry name" value="cNMP_binding"/>
    <property type="match status" value="1"/>
</dbReference>
<evidence type="ECO:0000313" key="3">
    <source>
        <dbReference type="Proteomes" id="UP000535020"/>
    </source>
</evidence>